<organism evidence="1 2">
    <name type="scientific">Burkholderia territorii</name>
    <dbReference type="NCBI Taxonomy" id="1503055"/>
    <lineage>
        <taxon>Bacteria</taxon>
        <taxon>Pseudomonadati</taxon>
        <taxon>Pseudomonadota</taxon>
        <taxon>Betaproteobacteria</taxon>
        <taxon>Burkholderiales</taxon>
        <taxon>Burkholderiaceae</taxon>
        <taxon>Burkholderia</taxon>
        <taxon>Burkholderia cepacia complex</taxon>
    </lineage>
</organism>
<reference evidence="1 2" key="1">
    <citation type="submission" date="2019-09" db="EMBL/GenBank/DDBJ databases">
        <title>Draft genome sequences of 48 bacterial type strains from the CCUG.</title>
        <authorList>
            <person name="Tunovic T."/>
            <person name="Pineiro-Iglesias B."/>
            <person name="Unosson C."/>
            <person name="Inganas E."/>
            <person name="Ohlen M."/>
            <person name="Cardew S."/>
            <person name="Jensie-Markopoulos S."/>
            <person name="Salva-Serra F."/>
            <person name="Jaen-Luchoro D."/>
            <person name="Karlsson R."/>
            <person name="Svensson-Stadler L."/>
            <person name="Chun J."/>
            <person name="Moore E."/>
        </authorList>
    </citation>
    <scope>NUCLEOTIDE SEQUENCE [LARGE SCALE GENOMIC DNA]</scope>
    <source>
        <strain evidence="1 2">CCUG 65687</strain>
    </source>
</reference>
<dbReference type="AlphaFoldDB" id="A0A6L3N8F6"/>
<accession>A0A6L3N8F6</accession>
<proteinExistence type="predicted"/>
<sequence>MTLTAFIESVGLVGPGLNDWPHAADVLAGRAAYASARTVLPPPA</sequence>
<name>A0A6L3N8F6_9BURK</name>
<dbReference type="EMBL" id="VZOL01000991">
    <property type="protein sequence ID" value="KAB0645049.1"/>
    <property type="molecule type" value="Genomic_DNA"/>
</dbReference>
<evidence type="ECO:0000313" key="2">
    <source>
        <dbReference type="Proteomes" id="UP000473571"/>
    </source>
</evidence>
<protein>
    <submittedName>
        <fullName evidence="1">3-oxoacyl-ACP synthase</fullName>
    </submittedName>
</protein>
<gene>
    <name evidence="1" type="ORF">F7R13_32615</name>
</gene>
<comment type="caution">
    <text evidence="1">The sequence shown here is derived from an EMBL/GenBank/DDBJ whole genome shotgun (WGS) entry which is preliminary data.</text>
</comment>
<evidence type="ECO:0000313" key="1">
    <source>
        <dbReference type="EMBL" id="KAB0645049.1"/>
    </source>
</evidence>
<feature type="non-terminal residue" evidence="1">
    <location>
        <position position="44"/>
    </location>
</feature>
<dbReference type="Proteomes" id="UP000473571">
    <property type="component" value="Unassembled WGS sequence"/>
</dbReference>